<evidence type="ECO:0008006" key="4">
    <source>
        <dbReference type="Google" id="ProtNLM"/>
    </source>
</evidence>
<organism evidence="2 3">
    <name type="scientific">Cyclotella atomus</name>
    <dbReference type="NCBI Taxonomy" id="382360"/>
    <lineage>
        <taxon>Eukaryota</taxon>
        <taxon>Sar</taxon>
        <taxon>Stramenopiles</taxon>
        <taxon>Ochrophyta</taxon>
        <taxon>Bacillariophyta</taxon>
        <taxon>Coscinodiscophyceae</taxon>
        <taxon>Thalassiosirophycidae</taxon>
        <taxon>Stephanodiscales</taxon>
        <taxon>Stephanodiscaceae</taxon>
        <taxon>Cyclotella</taxon>
    </lineage>
</organism>
<dbReference type="InterPro" id="IPR016024">
    <property type="entry name" value="ARM-type_fold"/>
</dbReference>
<evidence type="ECO:0000313" key="2">
    <source>
        <dbReference type="EMBL" id="KAL3793784.1"/>
    </source>
</evidence>
<dbReference type="EMBL" id="JALLPJ020000383">
    <property type="protein sequence ID" value="KAL3793784.1"/>
    <property type="molecule type" value="Genomic_DNA"/>
</dbReference>
<dbReference type="PANTHER" id="PTHR47933">
    <property type="entry name" value="PENTATRICOPEPTIDE REPEAT-CONTAINING PROTEIN 1, MITOCHONDRIAL"/>
    <property type="match status" value="1"/>
</dbReference>
<keyword evidence="3" id="KW-1185">Reference proteome</keyword>
<evidence type="ECO:0000313" key="3">
    <source>
        <dbReference type="Proteomes" id="UP001530400"/>
    </source>
</evidence>
<dbReference type="InterPro" id="IPR011990">
    <property type="entry name" value="TPR-like_helical_dom_sf"/>
</dbReference>
<dbReference type="InterPro" id="IPR051240">
    <property type="entry name" value="Mito_RNA-Proc/Resp"/>
</dbReference>
<proteinExistence type="predicted"/>
<dbReference type="AlphaFoldDB" id="A0ABD3Q1N9"/>
<evidence type="ECO:0000256" key="1">
    <source>
        <dbReference type="ARBA" id="ARBA00022737"/>
    </source>
</evidence>
<dbReference type="Proteomes" id="UP001530400">
    <property type="component" value="Unassembled WGS sequence"/>
</dbReference>
<accession>A0ABD3Q1N9</accession>
<keyword evidence="1" id="KW-0677">Repeat</keyword>
<dbReference type="PANTHER" id="PTHR47933:SF11">
    <property type="entry name" value="PENTATRICOPEPTIDE REPEAT-CONTAINING PROTEIN 2"/>
    <property type="match status" value="1"/>
</dbReference>
<comment type="caution">
    <text evidence="2">The sequence shown here is derived from an EMBL/GenBank/DDBJ whole genome shotgun (WGS) entry which is preliminary data.</text>
</comment>
<dbReference type="Gene3D" id="1.25.40.10">
    <property type="entry name" value="Tetratricopeptide repeat domain"/>
    <property type="match status" value="5"/>
</dbReference>
<gene>
    <name evidence="2" type="ORF">ACHAWO_013489</name>
</gene>
<dbReference type="SUPFAM" id="SSF48371">
    <property type="entry name" value="ARM repeat"/>
    <property type="match status" value="1"/>
</dbReference>
<protein>
    <recommendedName>
        <fullName evidence="4">Pentacotripeptide-repeat region of PRORP domain-containing protein</fullName>
    </recommendedName>
</protein>
<reference evidence="2 3" key="1">
    <citation type="submission" date="2024-10" db="EMBL/GenBank/DDBJ databases">
        <title>Updated reference genomes for cyclostephanoid diatoms.</title>
        <authorList>
            <person name="Roberts W.R."/>
            <person name="Alverson A.J."/>
        </authorList>
    </citation>
    <scope>NUCLEOTIDE SEQUENCE [LARGE SCALE GENOMIC DNA]</scope>
    <source>
        <strain evidence="2 3">AJA010-31</strain>
    </source>
</reference>
<name>A0ABD3Q1N9_9STRA</name>
<sequence length="959" mass="107875">MRRSCRRLVSQSIAQKLKHRDWPASVSHILLNRVHTVNPSNGEWYRIALTQHIPTLKVRNVAFIPENGGSQTFHAAAAAAASSTLESAPDKKSLNQRIHLLRKIPFGRMNESHLQQARSFLFIVSRYKNEQGAKLSEALLERLYVEQSTRATVDTEIYNACINAWNSSGADGTLVVNNVESIFARMEQRCNDESNIHATMARPDRITYNSVLNCYSKCKEDYAFKVHAILDKMNDVAAWENYSDADDYALKVKPDEITYNSVMNYYASRNNEHYAAQQVESLLLKMSELTQQPHSNIRITSTSFNIAIKAWSNAGIGLDGADRAKALLLMMIKWRDKGHDVEPTAISFSTVIDAYSKVSREHATTAIDNAMELLDTMEASSITDLDHINSCYNAAANVLIKMKSERVGEKVRQLMLRMKNMDATPDEFMFVRCVEAYASETSDDWIHKANELFEEMIEQLECNPSSLSFNSLLKILVKMNTDQSIGLAEQLLERMHSLGGDSRPDVASYSMIIGALSHSSSPNPEHKALGFLRRMLRSYNIDHYLKAKPTSFVFNCIINMLDRSNDEKAATLMYSTLMSMENQHRQGNDSVCPDTITYNTVIAKLAKSPSKDNAKKVMKLLAQMQKHEESENIRAAPDIITYTSVVKLQEKLDPSRAASIASAYLRRVLAKKELPPIDKNGLRTLLIPLSRQSEPQDARLALQIWERIECCSRTSKVLDSDLCNLVVMTFSRAKYDESADTVLRFLSERFRRFQAGDESAVLPTVIGMNAVFSFLASRGRMNDAIAILDVMRALSKKCRQLQPDDGCYRSVMFPLAIDRFSTKKNAVYAENITKRAKEDFGVIPISVLNAAINVCAYTLEDEGGSRAEAMKVAFGLFEQAREAGTYSTVTFGVMIKACVKLSNDESTKFKLVQRLFQLCAKSGMVGEMVLKEIKPLQQKLLSSNNMPLEWTVRATNEDN</sequence>